<dbReference type="EMBL" id="LIYD01000005">
    <property type="protein sequence ID" value="KOS07321.1"/>
    <property type="molecule type" value="Genomic_DNA"/>
</dbReference>
<organism evidence="2 3">
    <name type="scientific">Flavobacterium akiainvivens</name>
    <dbReference type="NCBI Taxonomy" id="1202724"/>
    <lineage>
        <taxon>Bacteria</taxon>
        <taxon>Pseudomonadati</taxon>
        <taxon>Bacteroidota</taxon>
        <taxon>Flavobacteriia</taxon>
        <taxon>Flavobacteriales</taxon>
        <taxon>Flavobacteriaceae</taxon>
        <taxon>Flavobacterium</taxon>
    </lineage>
</organism>
<keyword evidence="1" id="KW-0812">Transmembrane</keyword>
<evidence type="ECO:0000313" key="3">
    <source>
        <dbReference type="Proteomes" id="UP000037755"/>
    </source>
</evidence>
<feature type="transmembrane region" description="Helical" evidence="1">
    <location>
        <begin position="114"/>
        <end position="136"/>
    </location>
</feature>
<evidence type="ECO:0008006" key="4">
    <source>
        <dbReference type="Google" id="ProtNLM"/>
    </source>
</evidence>
<comment type="caution">
    <text evidence="2">The sequence shown here is derived from an EMBL/GenBank/DDBJ whole genome shotgun (WGS) entry which is preliminary data.</text>
</comment>
<dbReference type="AlphaFoldDB" id="A0A0M8MJ78"/>
<dbReference type="RefSeq" id="WP_074961511.1">
    <property type="nucleotide sequence ID" value="NZ_FOYA01000005.1"/>
</dbReference>
<accession>A0A0M8MJ78</accession>
<dbReference type="STRING" id="1202724.AM493_15705"/>
<sequence length="157" mass="17655">MKASRIFINALIIYVCIGVFFLIMDALNLTHIIYLRLVNFIFVIYGVNKTIKSNFHEGISGYFTNLGAAFATAFVSLVISLLSFMLYAEYQGGEEYLKNYASDYIFGGWEPSPYQFGIGLFIEGLAACAIVSFAMMQFWKDKVEKINAVDDAAHNPH</sequence>
<feature type="transmembrane region" description="Helical" evidence="1">
    <location>
        <begin position="63"/>
        <end position="88"/>
    </location>
</feature>
<dbReference type="Proteomes" id="UP000037755">
    <property type="component" value="Unassembled WGS sequence"/>
</dbReference>
<dbReference type="OrthoDB" id="1361176at2"/>
<protein>
    <recommendedName>
        <fullName evidence="4">DUF4199 domain-containing protein</fullName>
    </recommendedName>
</protein>
<evidence type="ECO:0000256" key="1">
    <source>
        <dbReference type="SAM" id="Phobius"/>
    </source>
</evidence>
<dbReference type="PATRIC" id="fig|1202724.3.peg.3262"/>
<gene>
    <name evidence="2" type="ORF">AM493_15705</name>
</gene>
<feature type="transmembrane region" description="Helical" evidence="1">
    <location>
        <begin position="33"/>
        <end position="51"/>
    </location>
</feature>
<feature type="transmembrane region" description="Helical" evidence="1">
    <location>
        <begin position="7"/>
        <end position="27"/>
    </location>
</feature>
<keyword evidence="1" id="KW-0472">Membrane</keyword>
<proteinExistence type="predicted"/>
<evidence type="ECO:0000313" key="2">
    <source>
        <dbReference type="EMBL" id="KOS07321.1"/>
    </source>
</evidence>
<keyword evidence="1" id="KW-1133">Transmembrane helix</keyword>
<keyword evidence="3" id="KW-1185">Reference proteome</keyword>
<name>A0A0M8MJ78_9FLAO</name>
<reference evidence="2 3" key="1">
    <citation type="submission" date="2015-08" db="EMBL/GenBank/DDBJ databases">
        <title>Whole genome sequence of Flavobacterium akiainvivens IK-1T, from decaying Wikstroemia oahuensis, an endemic Hawaiian shrub.</title>
        <authorList>
            <person name="Wan X."/>
            <person name="Hou S."/>
            <person name="Saito J."/>
            <person name="Donachie S."/>
        </authorList>
    </citation>
    <scope>NUCLEOTIDE SEQUENCE [LARGE SCALE GENOMIC DNA]</scope>
    <source>
        <strain evidence="2 3">IK-1</strain>
    </source>
</reference>